<gene>
    <name evidence="1" type="ORF">MESS2_p160002</name>
</gene>
<comment type="caution">
    <text evidence="1">The sequence shown here is derived from an EMBL/GenBank/DDBJ whole genome shotgun (WGS) entry which is preliminary data.</text>
</comment>
<accession>M5EZ64</accession>
<dbReference type="OrthoDB" id="8083621at2"/>
<protein>
    <recommendedName>
        <fullName evidence="3">DUF982 domain-containing protein</fullName>
    </recommendedName>
</protein>
<dbReference type="InterPro" id="IPR010385">
    <property type="entry name" value="DUF982"/>
</dbReference>
<proteinExistence type="predicted"/>
<dbReference type="EMBL" id="CAUM01000179">
    <property type="protein sequence ID" value="CCV09477.1"/>
    <property type="molecule type" value="Genomic_DNA"/>
</dbReference>
<keyword evidence="2" id="KW-1185">Reference proteome</keyword>
<reference evidence="1 2" key="1">
    <citation type="submission" date="2013-02" db="EMBL/GenBank/DDBJ databases">
        <authorList>
            <person name="Genoscope - CEA"/>
        </authorList>
    </citation>
    <scope>NUCLEOTIDE SEQUENCE [LARGE SCALE GENOMIC DNA]</scope>
    <source>
        <strain evidence="1 2">STM 2683</strain>
    </source>
</reference>
<evidence type="ECO:0008006" key="3">
    <source>
        <dbReference type="Google" id="ProtNLM"/>
    </source>
</evidence>
<dbReference type="Pfam" id="PF06169">
    <property type="entry name" value="DUF982"/>
    <property type="match status" value="1"/>
</dbReference>
<dbReference type="Proteomes" id="UP000012062">
    <property type="component" value="Unassembled WGS sequence"/>
</dbReference>
<name>M5EZ64_9HYPH</name>
<evidence type="ECO:0000313" key="1">
    <source>
        <dbReference type="EMBL" id="CCV09477.1"/>
    </source>
</evidence>
<organism evidence="1 2">
    <name type="scientific">Mesorhizobium metallidurans STM 2683</name>
    <dbReference type="NCBI Taxonomy" id="1297569"/>
    <lineage>
        <taxon>Bacteria</taxon>
        <taxon>Pseudomonadati</taxon>
        <taxon>Pseudomonadota</taxon>
        <taxon>Alphaproteobacteria</taxon>
        <taxon>Hyphomicrobiales</taxon>
        <taxon>Phyllobacteriaceae</taxon>
        <taxon>Mesorhizobium</taxon>
    </lineage>
</organism>
<dbReference type="AlphaFoldDB" id="M5EZ64"/>
<sequence length="80" mass="9337">MRWFCSPVFVRTDQPEGRYGVDHAQEAAEQLLKWSKRGARWHKAMRLCQAVQEGDRIDPQIIRKAFEAAAKESEMLYPSE</sequence>
<dbReference type="Gene3D" id="6.10.250.730">
    <property type="match status" value="1"/>
</dbReference>
<evidence type="ECO:0000313" key="2">
    <source>
        <dbReference type="Proteomes" id="UP000012062"/>
    </source>
</evidence>
<dbReference type="RefSeq" id="WP_008878328.1">
    <property type="nucleotide sequence ID" value="NZ_CAUM01000179.1"/>
</dbReference>